<feature type="domain" description="AMP-dependent synthetase/ligase" evidence="3">
    <location>
        <begin position="74"/>
        <end position="488"/>
    </location>
</feature>
<proteinExistence type="inferred from homology"/>
<dbReference type="InParanoid" id="A0A1Y2LKG7"/>
<evidence type="ECO:0000256" key="2">
    <source>
        <dbReference type="SAM" id="Phobius"/>
    </source>
</evidence>
<evidence type="ECO:0000259" key="5">
    <source>
        <dbReference type="Pfam" id="PF16177"/>
    </source>
</evidence>
<dbReference type="InterPro" id="IPR000873">
    <property type="entry name" value="AMP-dep_synth/lig_dom"/>
</dbReference>
<dbReference type="InterPro" id="IPR045851">
    <property type="entry name" value="AMP-bd_C_sf"/>
</dbReference>
<feature type="domain" description="Acetyl-coenzyme A synthetase N-terminal" evidence="5">
    <location>
        <begin position="8"/>
        <end position="70"/>
    </location>
</feature>
<keyword evidence="2" id="KW-1133">Transmembrane helix</keyword>
<evidence type="ECO:0000313" key="6">
    <source>
        <dbReference type="EMBL" id="OSS44371.1"/>
    </source>
</evidence>
<evidence type="ECO:0000259" key="4">
    <source>
        <dbReference type="Pfam" id="PF13193"/>
    </source>
</evidence>
<accession>A0A1Y2LKG7</accession>
<dbReference type="STRING" id="105696.A0A1Y2LKG7"/>
<evidence type="ECO:0000256" key="1">
    <source>
        <dbReference type="ARBA" id="ARBA00006432"/>
    </source>
</evidence>
<protein>
    <recommendedName>
        <fullName evidence="8">AMP-dependent synthetase/ligase domain-containing protein</fullName>
    </recommendedName>
</protein>
<dbReference type="Gene3D" id="3.40.50.12780">
    <property type="entry name" value="N-terminal domain of ligase-like"/>
    <property type="match status" value="1"/>
</dbReference>
<dbReference type="AlphaFoldDB" id="A0A1Y2LKG7"/>
<dbReference type="InterPro" id="IPR020845">
    <property type="entry name" value="AMP-binding_CS"/>
</dbReference>
<evidence type="ECO:0000313" key="7">
    <source>
        <dbReference type="Proteomes" id="UP000193240"/>
    </source>
</evidence>
<gene>
    <name evidence="6" type="ORF">B5807_11108</name>
</gene>
<sequence length="700" mass="76900">MSQLHIQDQVYAASIDDPEEFWMRQGQNLHWHKQPTQALQKTTRVLKKSNVEHATWNWFKGGELSTTYNCVDRHVANGNGDNVAIYWDSPVTDTKEKYTYNQLLDEVQTLAGVLREEGVKKGDVVLIYMPMIPAAMFAMLAIARLGAIHSVVFGGFSPAALAQRIEASRPVAIMTASCGIEGSKKPTAYKIMIEDAIEKSALKPAKTIVWQRDQLRWDPVVKENGQRNWQRLVKSARNRGLKAEAVPVRSEDGLYIIYTSGTTGLPKGVVRSAGGHAVGLHFSMKYLFGIHGPGDVQFTASDIGWVVGHSYIVYAPLLVGAATVLFEGKPVGTPDASTFWRIVHEYKVNTMFTAPTALRAIRREDSTNEFFESRYGEKGALKSLRALFLAGERSEPSIVQMYQKLLVKHCAPGAVVVDNWWSSESGSPISGIALSASTGLDFASTDRPKPLPIKPGSAGKAMPGFDVRIVDDAGRELKRGEMGNIVMGIPLAPTAFTTLWEDEERFYKGYMKRFDGKWIDTGDAGMIDSDGYISIMSRADDVINVAAHRFSTGAIEQAITTHPSIAEAAVVGIPDALKGHLPFAFVTLATQPHPENAVPEDQLLAAVQKLVREQIGAIASLGGVIQGKGMIPKTRSGKTLRRVLRELLDNATQGEFERKVSVPSTIEDREAVNVARGKVREYFEVKGKDIHKATEVRARL</sequence>
<dbReference type="EMBL" id="KZ107858">
    <property type="protein sequence ID" value="OSS44371.1"/>
    <property type="molecule type" value="Genomic_DNA"/>
</dbReference>
<dbReference type="PROSITE" id="PS00455">
    <property type="entry name" value="AMP_BINDING"/>
    <property type="match status" value="1"/>
</dbReference>
<reference evidence="6 7" key="1">
    <citation type="journal article" date="2017" name="Genome Announc.">
        <title>Genome sequence of the saprophytic ascomycete Epicoccum nigrum ICMP 19927 strain isolated from New Zealand.</title>
        <authorList>
            <person name="Fokin M."/>
            <person name="Fleetwood D."/>
            <person name="Weir B.S."/>
            <person name="Villas-Boas S.G."/>
        </authorList>
    </citation>
    <scope>NUCLEOTIDE SEQUENCE [LARGE SCALE GENOMIC DNA]</scope>
    <source>
        <strain evidence="6 7">ICMP 19927</strain>
    </source>
</reference>
<dbReference type="InterPro" id="IPR042099">
    <property type="entry name" value="ANL_N_sf"/>
</dbReference>
<keyword evidence="2" id="KW-0472">Membrane</keyword>
<comment type="similarity">
    <text evidence="1">Belongs to the ATP-dependent AMP-binding enzyme family.</text>
</comment>
<dbReference type="InterPro" id="IPR032387">
    <property type="entry name" value="ACAS_N"/>
</dbReference>
<dbReference type="OMA" id="FIMGRTD"/>
<dbReference type="Pfam" id="PF00501">
    <property type="entry name" value="AMP-binding"/>
    <property type="match status" value="1"/>
</dbReference>
<dbReference type="SUPFAM" id="SSF56801">
    <property type="entry name" value="Acetyl-CoA synthetase-like"/>
    <property type="match status" value="1"/>
</dbReference>
<feature type="transmembrane region" description="Helical" evidence="2">
    <location>
        <begin position="125"/>
        <end position="147"/>
    </location>
</feature>
<dbReference type="Pfam" id="PF16177">
    <property type="entry name" value="ACAS_N"/>
    <property type="match status" value="1"/>
</dbReference>
<dbReference type="Pfam" id="PF13193">
    <property type="entry name" value="AMP-binding_C"/>
    <property type="match status" value="1"/>
</dbReference>
<dbReference type="InterPro" id="IPR025110">
    <property type="entry name" value="AMP-bd_C"/>
</dbReference>
<evidence type="ECO:0000259" key="3">
    <source>
        <dbReference type="Pfam" id="PF00501"/>
    </source>
</evidence>
<dbReference type="GO" id="GO:0050218">
    <property type="term" value="F:propionate-CoA ligase activity"/>
    <property type="evidence" value="ECO:0007669"/>
    <property type="project" value="TreeGrafter"/>
</dbReference>
<organism evidence="6 7">
    <name type="scientific">Epicoccum nigrum</name>
    <name type="common">Soil fungus</name>
    <name type="synonym">Epicoccum purpurascens</name>
    <dbReference type="NCBI Taxonomy" id="105696"/>
    <lineage>
        <taxon>Eukaryota</taxon>
        <taxon>Fungi</taxon>
        <taxon>Dikarya</taxon>
        <taxon>Ascomycota</taxon>
        <taxon>Pezizomycotina</taxon>
        <taxon>Dothideomycetes</taxon>
        <taxon>Pleosporomycetidae</taxon>
        <taxon>Pleosporales</taxon>
        <taxon>Pleosporineae</taxon>
        <taxon>Didymellaceae</taxon>
        <taxon>Epicoccum</taxon>
    </lineage>
</organism>
<keyword evidence="7" id="KW-1185">Reference proteome</keyword>
<keyword evidence="2" id="KW-0812">Transmembrane</keyword>
<evidence type="ECO:0008006" key="8">
    <source>
        <dbReference type="Google" id="ProtNLM"/>
    </source>
</evidence>
<feature type="domain" description="AMP-binding enzyme C-terminal" evidence="4">
    <location>
        <begin position="555"/>
        <end position="638"/>
    </location>
</feature>
<dbReference type="PANTHER" id="PTHR43347:SF3">
    <property type="entry name" value="ACYL-COA SYNTHETASE SHORT-CHAIN FAMILY MEMBER 3, MITOCHONDRIAL"/>
    <property type="match status" value="1"/>
</dbReference>
<dbReference type="Proteomes" id="UP000193240">
    <property type="component" value="Unassembled WGS sequence"/>
</dbReference>
<dbReference type="PANTHER" id="PTHR43347">
    <property type="entry name" value="ACYL-COA SYNTHETASE"/>
    <property type="match status" value="1"/>
</dbReference>
<name>A0A1Y2LKG7_EPING</name>
<dbReference type="Gene3D" id="3.30.300.30">
    <property type="match status" value="1"/>
</dbReference>